<evidence type="ECO:0000313" key="9">
    <source>
        <dbReference type="EMBL" id="SFU48424.1"/>
    </source>
</evidence>
<evidence type="ECO:0000256" key="7">
    <source>
        <dbReference type="SAM" id="MobiDB-lite"/>
    </source>
</evidence>
<evidence type="ECO:0000256" key="3">
    <source>
        <dbReference type="ARBA" id="ARBA00023004"/>
    </source>
</evidence>
<sequence>MFFGCCILKSGKEREEVEEKLKRITGKLIREHSLEEEEYRYLIDHREDARDPLAREARRVTEQIYGDEIFVRGLIEFTNICRNDCLYCGIRNSNENVERYRLTEKQILDCCAEGYELGYRTFVLQGGEDGYFSDEVLVPLIRKIRREYPECAITLSIGERERASYQALFDAGADRYLLRHETADEGHYRKLHPEGMSFRHRMNCLRELREIGYAVGAGFMVGSPFQTSRELAEDLKFIETFRPEMCGIGPFIPHRDTPFRNEPAGTLELTCFLLSVIRLAWPSVLLPATTALGTIDPRGREKGVLSGANVVMPNLSPTEVRRNYELYNDKICMGDESAQCRSCLDMRMRTVGRRVVTNRGDLRRTPREEMNEEESRGRNGTE</sequence>
<keyword evidence="1 5" id="KW-0949">S-adenosyl-L-methionine</keyword>
<dbReference type="InterPro" id="IPR013785">
    <property type="entry name" value="Aldolase_TIM"/>
</dbReference>
<feature type="binding site" evidence="6">
    <location>
        <position position="201"/>
    </location>
    <ligand>
        <name>S-adenosyl-L-methionine</name>
        <dbReference type="ChEBI" id="CHEBI:59789"/>
    </ligand>
</feature>
<evidence type="ECO:0000256" key="1">
    <source>
        <dbReference type="ARBA" id="ARBA00022691"/>
    </source>
</evidence>
<dbReference type="OrthoDB" id="9775764at2"/>
<reference evidence="9 10" key="1">
    <citation type="submission" date="2016-10" db="EMBL/GenBank/DDBJ databases">
        <authorList>
            <person name="de Groot N.N."/>
        </authorList>
    </citation>
    <scope>NUCLEOTIDE SEQUENCE [LARGE SCALE GENOMIC DNA]</scope>
    <source>
        <strain evidence="9 10">KHGC13</strain>
    </source>
</reference>
<keyword evidence="10" id="KW-1185">Reference proteome</keyword>
<protein>
    <submittedName>
        <fullName evidence="9">Iron-only hydrogenase maturation protein HydE</fullName>
    </submittedName>
</protein>
<dbReference type="SUPFAM" id="SSF102114">
    <property type="entry name" value="Radical SAM enzymes"/>
    <property type="match status" value="1"/>
</dbReference>
<feature type="binding site" evidence="5">
    <location>
        <position position="85"/>
    </location>
    <ligand>
        <name>[4Fe-4S] cluster</name>
        <dbReference type="ChEBI" id="CHEBI:49883"/>
        <note>4Fe-4S-S-AdoMet</note>
    </ligand>
</feature>
<evidence type="ECO:0000256" key="5">
    <source>
        <dbReference type="PIRSR" id="PIRSR004762-1"/>
    </source>
</evidence>
<dbReference type="InterPro" id="IPR058240">
    <property type="entry name" value="rSAM_sf"/>
</dbReference>
<evidence type="ECO:0000256" key="2">
    <source>
        <dbReference type="ARBA" id="ARBA00022723"/>
    </source>
</evidence>
<proteinExistence type="predicted"/>
<keyword evidence="5" id="KW-0004">4Fe-4S</keyword>
<feature type="binding site" evidence="5">
    <location>
        <position position="81"/>
    </location>
    <ligand>
        <name>[4Fe-4S] cluster</name>
        <dbReference type="ChEBI" id="CHEBI:49883"/>
        <note>4Fe-4S-S-AdoMet</note>
    </ligand>
</feature>
<dbReference type="GO" id="GO:0046872">
    <property type="term" value="F:metal ion binding"/>
    <property type="evidence" value="ECO:0007669"/>
    <property type="project" value="UniProtKB-KW"/>
</dbReference>
<dbReference type="InterPro" id="IPR034422">
    <property type="entry name" value="HydE/PylB-like"/>
</dbReference>
<name>A0A1I7GJ12_9FIRM</name>
<evidence type="ECO:0000259" key="8">
    <source>
        <dbReference type="PROSITE" id="PS51918"/>
    </source>
</evidence>
<keyword evidence="2" id="KW-0479">Metal-binding</keyword>
<dbReference type="Gene3D" id="3.20.20.70">
    <property type="entry name" value="Aldolase class I"/>
    <property type="match status" value="1"/>
</dbReference>
<dbReference type="SFLD" id="SFLDF00348">
    <property type="entry name" value="FeFe_hydrogenase_maturase_(Hyd"/>
    <property type="match status" value="1"/>
</dbReference>
<feature type="binding site" evidence="6">
    <location>
        <position position="181"/>
    </location>
    <ligand>
        <name>S-adenosyl-L-methionine</name>
        <dbReference type="ChEBI" id="CHEBI:59789"/>
    </ligand>
</feature>
<dbReference type="AlphaFoldDB" id="A0A1I7GJ12"/>
<comment type="cofactor">
    <cofactor evidence="5">
        <name>[4Fe-4S] cluster</name>
        <dbReference type="ChEBI" id="CHEBI:49883"/>
    </cofactor>
    <text evidence="5">Binds 1 [4Fe-4S] cluster. The cluster is coordinated with 3 cysteines and an exchangeable S-adenosyl-L-methionine.</text>
</comment>
<dbReference type="SFLD" id="SFLDG01060">
    <property type="entry name" value="BATS_domain_containing"/>
    <property type="match status" value="1"/>
</dbReference>
<dbReference type="EMBL" id="FPBT01000007">
    <property type="protein sequence ID" value="SFU48424.1"/>
    <property type="molecule type" value="Genomic_DNA"/>
</dbReference>
<feature type="binding site" evidence="5">
    <location>
        <position position="88"/>
    </location>
    <ligand>
        <name>[4Fe-4S] cluster</name>
        <dbReference type="ChEBI" id="CHEBI:49883"/>
        <note>4Fe-4S-S-AdoMet</note>
    </ligand>
</feature>
<dbReference type="PANTHER" id="PTHR43726:SF1">
    <property type="entry name" value="BIOTIN SYNTHASE"/>
    <property type="match status" value="1"/>
</dbReference>
<dbReference type="PANTHER" id="PTHR43726">
    <property type="entry name" value="3-METHYLORNITHINE SYNTHASE"/>
    <property type="match status" value="1"/>
</dbReference>
<accession>A0A1I7GJ12</accession>
<dbReference type="Pfam" id="PF04055">
    <property type="entry name" value="Radical_SAM"/>
    <property type="match status" value="1"/>
</dbReference>
<organism evidence="9 10">
    <name type="scientific">Eubacterium pyruvativorans</name>
    <dbReference type="NCBI Taxonomy" id="155865"/>
    <lineage>
        <taxon>Bacteria</taxon>
        <taxon>Bacillati</taxon>
        <taxon>Bacillota</taxon>
        <taxon>Clostridia</taxon>
        <taxon>Eubacteriales</taxon>
        <taxon>Eubacteriaceae</taxon>
        <taxon>Eubacterium</taxon>
    </lineage>
</organism>
<feature type="region of interest" description="Disordered" evidence="7">
    <location>
        <begin position="357"/>
        <end position="382"/>
    </location>
</feature>
<evidence type="ECO:0000256" key="4">
    <source>
        <dbReference type="ARBA" id="ARBA00023014"/>
    </source>
</evidence>
<feature type="domain" description="Radical SAM core" evidence="8">
    <location>
        <begin position="67"/>
        <end position="283"/>
    </location>
</feature>
<dbReference type="PROSITE" id="PS51918">
    <property type="entry name" value="RADICAL_SAM"/>
    <property type="match status" value="1"/>
</dbReference>
<dbReference type="InterPro" id="IPR024021">
    <property type="entry name" value="FeFe-hyd_HydE_rSAM"/>
</dbReference>
<dbReference type="Proteomes" id="UP000198817">
    <property type="component" value="Unassembled WGS sequence"/>
</dbReference>
<dbReference type="GO" id="GO:0016740">
    <property type="term" value="F:transferase activity"/>
    <property type="evidence" value="ECO:0007669"/>
    <property type="project" value="TreeGrafter"/>
</dbReference>
<dbReference type="STRING" id="155865.SAMN05216515_10938"/>
<feature type="compositionally biased region" description="Basic and acidic residues" evidence="7">
    <location>
        <begin position="360"/>
        <end position="382"/>
    </location>
</feature>
<evidence type="ECO:0000313" key="10">
    <source>
        <dbReference type="Proteomes" id="UP000198817"/>
    </source>
</evidence>
<dbReference type="SFLD" id="SFLDG01280">
    <property type="entry name" value="HydE/PylB-like"/>
    <property type="match status" value="1"/>
</dbReference>
<keyword evidence="4 5" id="KW-0411">Iron-sulfur</keyword>
<dbReference type="SMART" id="SM00729">
    <property type="entry name" value="Elp3"/>
    <property type="match status" value="1"/>
</dbReference>
<gene>
    <name evidence="9" type="ORF">SAMN05216508_10738</name>
</gene>
<dbReference type="NCBIfam" id="TIGR03956">
    <property type="entry name" value="rSAM_HydE"/>
    <property type="match status" value="1"/>
</dbReference>
<feature type="binding site" evidence="6">
    <location>
        <position position="156"/>
    </location>
    <ligand>
        <name>(3R)-3-methyl-D-ornithine</name>
        <dbReference type="ChEBI" id="CHEBI:64642"/>
    </ligand>
</feature>
<dbReference type="GO" id="GO:0051539">
    <property type="term" value="F:4 iron, 4 sulfur cluster binding"/>
    <property type="evidence" value="ECO:0007669"/>
    <property type="project" value="UniProtKB-KW"/>
</dbReference>
<dbReference type="SFLD" id="SFLDS00029">
    <property type="entry name" value="Radical_SAM"/>
    <property type="match status" value="1"/>
</dbReference>
<dbReference type="InterPro" id="IPR006638">
    <property type="entry name" value="Elp3/MiaA/NifB-like_rSAM"/>
</dbReference>
<keyword evidence="3 5" id="KW-0408">Iron</keyword>
<dbReference type="CDD" id="cd01335">
    <property type="entry name" value="Radical_SAM"/>
    <property type="match status" value="1"/>
</dbReference>
<dbReference type="InterPro" id="IPR007197">
    <property type="entry name" value="rSAM"/>
</dbReference>
<evidence type="ECO:0000256" key="6">
    <source>
        <dbReference type="PIRSR" id="PIRSR004762-2"/>
    </source>
</evidence>
<dbReference type="PIRSF" id="PIRSF004762">
    <property type="entry name" value="CHP00423"/>
    <property type="match status" value="1"/>
</dbReference>
<dbReference type="RefSeq" id="WP_090470808.1">
    <property type="nucleotide sequence ID" value="NZ_FOWF01000009.1"/>
</dbReference>